<evidence type="ECO:0000313" key="3">
    <source>
        <dbReference type="Proteomes" id="UP000294850"/>
    </source>
</evidence>
<dbReference type="InterPro" id="IPR023213">
    <property type="entry name" value="CAT-like_dom_sf"/>
</dbReference>
<name>A0A4V2Z3Z9_9BACT</name>
<gene>
    <name evidence="2" type="ORF">E0F88_15775</name>
</gene>
<reference evidence="2 3" key="1">
    <citation type="submission" date="2019-03" db="EMBL/GenBank/DDBJ databases">
        <title>Dyadobacter AR-3-6 sp. nov., isolated from arctic soil.</title>
        <authorList>
            <person name="Chaudhary D.K."/>
        </authorList>
    </citation>
    <scope>NUCLEOTIDE SEQUENCE [LARGE SCALE GENOMIC DNA]</scope>
    <source>
        <strain evidence="2 3">AR-3-6</strain>
    </source>
</reference>
<dbReference type="PANTHER" id="PTHR38474">
    <property type="entry name" value="SLR0299 PROTEIN"/>
    <property type="match status" value="1"/>
</dbReference>
<dbReference type="Proteomes" id="UP000294850">
    <property type="component" value="Unassembled WGS sequence"/>
</dbReference>
<dbReference type="OrthoDB" id="9801766at2"/>
<dbReference type="SMART" id="SM01059">
    <property type="entry name" value="CAT"/>
    <property type="match status" value="1"/>
</dbReference>
<evidence type="ECO:0000256" key="1">
    <source>
        <dbReference type="PIRSR" id="PIRSR000440-1"/>
    </source>
</evidence>
<feature type="active site" description="Proton acceptor" evidence="1">
    <location>
        <position position="186"/>
    </location>
</feature>
<proteinExistence type="predicted"/>
<comment type="caution">
    <text evidence="2">The sequence shown here is derived from an EMBL/GenBank/DDBJ whole genome shotgun (WGS) entry which is preliminary data.</text>
</comment>
<dbReference type="PIRSF" id="PIRSF000440">
    <property type="entry name" value="CAT"/>
    <property type="match status" value="1"/>
</dbReference>
<dbReference type="GO" id="GO:0008811">
    <property type="term" value="F:chloramphenicol O-acetyltransferase activity"/>
    <property type="evidence" value="ECO:0007669"/>
    <property type="project" value="InterPro"/>
</dbReference>
<evidence type="ECO:0000313" key="2">
    <source>
        <dbReference type="EMBL" id="TDE14648.1"/>
    </source>
</evidence>
<dbReference type="SUPFAM" id="SSF52777">
    <property type="entry name" value="CoA-dependent acyltransferases"/>
    <property type="match status" value="1"/>
</dbReference>
<keyword evidence="2" id="KW-0808">Transferase</keyword>
<sequence length="207" mass="23878">MTILDLENWERKEHFRFFSQFEEPFFGVCVEVDCTIAYQKAKQLGTSFFIYYLHKTLVAVNETEPFRYRINEDNDIVIYDKISVSATVGRPNGTFGFSYMPYDEDYQNFEATARLETERIIKSSGLFPSANSEDVIHCSSLPWIKFTSMSHARRFSSKDSCPKISYGKMTESSGKKLMPVSIHVHHALMDGLHVGMFVEKFQSLLDS</sequence>
<dbReference type="Pfam" id="PF00302">
    <property type="entry name" value="CAT"/>
    <property type="match status" value="1"/>
</dbReference>
<dbReference type="RefSeq" id="WP_131959231.1">
    <property type="nucleotide sequence ID" value="NZ_SMFL01000005.1"/>
</dbReference>
<accession>A0A4V2Z3Z9</accession>
<dbReference type="Gene3D" id="3.30.559.10">
    <property type="entry name" value="Chloramphenicol acetyltransferase-like domain"/>
    <property type="match status" value="1"/>
</dbReference>
<organism evidence="2 3">
    <name type="scientific">Dyadobacter psychrotolerans</name>
    <dbReference type="NCBI Taxonomy" id="2541721"/>
    <lineage>
        <taxon>Bacteria</taxon>
        <taxon>Pseudomonadati</taxon>
        <taxon>Bacteroidota</taxon>
        <taxon>Cytophagia</taxon>
        <taxon>Cytophagales</taxon>
        <taxon>Spirosomataceae</taxon>
        <taxon>Dyadobacter</taxon>
    </lineage>
</organism>
<keyword evidence="3" id="KW-1185">Reference proteome</keyword>
<dbReference type="EMBL" id="SMFL01000005">
    <property type="protein sequence ID" value="TDE14648.1"/>
    <property type="molecule type" value="Genomic_DNA"/>
</dbReference>
<dbReference type="InterPro" id="IPR001707">
    <property type="entry name" value="Cmp_AcTrfase"/>
</dbReference>
<dbReference type="AlphaFoldDB" id="A0A4V2Z3Z9"/>
<dbReference type="PANTHER" id="PTHR38474:SF1">
    <property type="entry name" value="SLR0299 PROTEIN"/>
    <property type="match status" value="1"/>
</dbReference>
<protein>
    <submittedName>
        <fullName evidence="2">Chloramphenicol acetyltransferase</fullName>
    </submittedName>
</protein>